<dbReference type="EC" id="2.3.1.193" evidence="9"/>
<dbReference type="Pfam" id="PF08351">
    <property type="entry name" value="TmcA_N"/>
    <property type="match status" value="1"/>
</dbReference>
<dbReference type="GO" id="GO:0002101">
    <property type="term" value="P:tRNA wobble cytosine modification"/>
    <property type="evidence" value="ECO:0007669"/>
    <property type="project" value="UniProtKB-UniRule"/>
</dbReference>
<dbReference type="Pfam" id="PF05127">
    <property type="entry name" value="NAT10_TcmA_helicase"/>
    <property type="match status" value="1"/>
</dbReference>
<dbReference type="CDD" id="cd04301">
    <property type="entry name" value="NAT_SF"/>
    <property type="match status" value="1"/>
</dbReference>
<accession>A0AAD0RW53</accession>
<dbReference type="PANTHER" id="PTHR10925">
    <property type="entry name" value="N-ACETYLTRANSFERASE 10"/>
    <property type="match status" value="1"/>
</dbReference>
<dbReference type="GO" id="GO:1904812">
    <property type="term" value="P:rRNA acetylation involved in maturation of SSU-rRNA"/>
    <property type="evidence" value="ECO:0007669"/>
    <property type="project" value="TreeGrafter"/>
</dbReference>
<dbReference type="InterPro" id="IPR032672">
    <property type="entry name" value="TmcA/NAT10/Kre33"/>
</dbReference>
<dbReference type="SUPFAM" id="SSF55729">
    <property type="entry name" value="Acyl-CoA N-acyltransferases (Nat)"/>
    <property type="match status" value="1"/>
</dbReference>
<evidence type="ECO:0000256" key="8">
    <source>
        <dbReference type="ARBA" id="ARBA00023315"/>
    </source>
</evidence>
<proteinExistence type="inferred from homology"/>
<dbReference type="GO" id="GO:0000049">
    <property type="term" value="F:tRNA binding"/>
    <property type="evidence" value="ECO:0007669"/>
    <property type="project" value="UniProtKB-UniRule"/>
</dbReference>
<keyword evidence="5 9" id="KW-0547">Nucleotide-binding</keyword>
<keyword evidence="3 9" id="KW-0808">Transferase</keyword>
<evidence type="ECO:0000256" key="6">
    <source>
        <dbReference type="ARBA" id="ARBA00022840"/>
    </source>
</evidence>
<keyword evidence="6 9" id="KW-0067">ATP-binding</keyword>
<comment type="caution">
    <text evidence="9">Lacks conserved residue(s) required for the propagation of feature annotation.</text>
</comment>
<gene>
    <name evidence="9" type="primary">tmcA</name>
    <name evidence="11" type="ORF">D0907_00925</name>
</gene>
<protein>
    <recommendedName>
        <fullName evidence="9">tRNA(Met) cytidine acetyltransferase TmcA</fullName>
        <ecNumber evidence="9">2.3.1.193</ecNumber>
    </recommendedName>
</protein>
<dbReference type="Pfam" id="PF13718">
    <property type="entry name" value="GNAT_acetyltr_2"/>
    <property type="match status" value="1"/>
</dbReference>
<evidence type="ECO:0000256" key="1">
    <source>
        <dbReference type="ARBA" id="ARBA00022490"/>
    </source>
</evidence>
<evidence type="ECO:0000259" key="10">
    <source>
        <dbReference type="PROSITE" id="PS51186"/>
    </source>
</evidence>
<dbReference type="KEGG" id="pdj:D0907_00925"/>
<feature type="binding site" evidence="9">
    <location>
        <begin position="476"/>
        <end position="478"/>
    </location>
    <ligand>
        <name>acetyl-CoA</name>
        <dbReference type="ChEBI" id="CHEBI:57288"/>
    </ligand>
</feature>
<dbReference type="EMBL" id="CP032090">
    <property type="protein sequence ID" value="AXV63935.1"/>
    <property type="molecule type" value="Genomic_DNA"/>
</dbReference>
<dbReference type="PROSITE" id="PS51186">
    <property type="entry name" value="GNAT"/>
    <property type="match status" value="1"/>
</dbReference>
<dbReference type="AlphaFoldDB" id="A0AAD0RW53"/>
<comment type="function">
    <text evidence="9">Catalyzes the formation of N(4)-acetylcytidine (ac(4)C) at the wobble position of tRNA(Met), by using acetyl-CoA as an acetyl donor and ATP (or GTP).</text>
</comment>
<keyword evidence="1 9" id="KW-0963">Cytoplasm</keyword>
<evidence type="ECO:0000256" key="9">
    <source>
        <dbReference type="HAMAP-Rule" id="MF_01886"/>
    </source>
</evidence>
<dbReference type="InterPro" id="IPR013562">
    <property type="entry name" value="TmcA/NAT10_N"/>
</dbReference>
<feature type="domain" description="N-acetyltransferase" evidence="10">
    <location>
        <begin position="370"/>
        <end position="549"/>
    </location>
</feature>
<name>A0AAD0RW53_9GAMM</name>
<dbReference type="HAMAP" id="MF_01886">
    <property type="entry name" value="tRNA_acetyltr_TmcA"/>
    <property type="match status" value="1"/>
</dbReference>
<evidence type="ECO:0000313" key="11">
    <source>
        <dbReference type="EMBL" id="AXV63935.1"/>
    </source>
</evidence>
<dbReference type="Gene3D" id="3.40.50.11040">
    <property type="match status" value="1"/>
</dbReference>
<sequence>MQDFKPYNDYLSMLITELTIAKHRQLIVVQGDATWCYAFANQLSLPNTYVFSSCHQLKNSAFPKHVHQILGQEFQHAIFDGFSGLYADKLAALAGTVKAGGVFILLLPNDPTWVDPALENVTSFGQTITHSFFNERLTTLLESQTHIFKQHITPTTYQTIHPHHALIDFSQQQACIEQIIKTAQGRAHRPLVISADRGRGKSAALGLAAAALKDKKILLCATQVKAVQTTFKHLAEQLNVPLQANCKQLANLSYSAPDNLLNEKPQCDLLFIDEAAAIPVPMLMQILHSYPRIVFASTMVGYEGNGRGYTLRFLHYLRSQFKSLKTINLDAPIRFAKHDPLEYAIRDLLLLDAQYNQVASSLPLQFEQVSKERLIRDEHLLSQVMALLALAHYQTSVSDLRQLLDAPELHLFICRQAENLQAVCLVAIEGGLSQDIAEQVITGERRPQGHLMAQTLTQLTHDTQWLTGHSARVVRIAVAPESHQQGIGSALLDFCQQQLSTCDFFGASFGANASLVRFWKTNGFRLVKLGFNRDKATAEHAALVIKPLKTQSKAVTEQLKEEFKQDLSVQLFGHFNSLPWQLVDELLSGYSTIGCSSEMLNRADRLLNNDVSLFKLQPLLWQLIWHMPISLNLLDQDTKMILIRLVLQQIDVKSVIDEAHFTGKKEFDIRFKKAVHDWYAQFTLLNKSNR</sequence>
<comment type="subcellular location">
    <subcellularLocation>
        <location evidence="9">Cytoplasm</location>
    </subcellularLocation>
</comment>
<feature type="binding site" evidence="9">
    <location>
        <position position="334"/>
    </location>
    <ligand>
        <name>ATP</name>
        <dbReference type="ChEBI" id="CHEBI:30616"/>
    </ligand>
</feature>
<keyword evidence="7 9" id="KW-0694">RNA-binding</keyword>
<evidence type="ECO:0000256" key="4">
    <source>
        <dbReference type="ARBA" id="ARBA00022694"/>
    </source>
</evidence>
<dbReference type="Gene3D" id="3.40.630.30">
    <property type="match status" value="1"/>
</dbReference>
<dbReference type="RefSeq" id="WP_118843895.1">
    <property type="nucleotide sequence ID" value="NZ_CP032090.1"/>
</dbReference>
<evidence type="ECO:0000256" key="2">
    <source>
        <dbReference type="ARBA" id="ARBA00022555"/>
    </source>
</evidence>
<reference evidence="11 12" key="1">
    <citation type="submission" date="2018-08" db="EMBL/GenBank/DDBJ databases">
        <title>Draft genome sequence of Pseudoalteromonas donghaensis HJ51.</title>
        <authorList>
            <person name="Oh J."/>
            <person name="Roh D."/>
        </authorList>
    </citation>
    <scope>NUCLEOTIDE SEQUENCE [LARGE SCALE GENOMIC DNA]</scope>
    <source>
        <strain evidence="11 12">HJ51</strain>
    </source>
</reference>
<keyword evidence="2 9" id="KW-0820">tRNA-binding</keyword>
<dbReference type="InterPro" id="IPR024914">
    <property type="entry name" value="tRNA_acetyltr_TmcA"/>
</dbReference>
<organism evidence="11 12">
    <name type="scientific">Pseudoalteromonas lipolytica</name>
    <dbReference type="NCBI Taxonomy" id="570156"/>
    <lineage>
        <taxon>Bacteria</taxon>
        <taxon>Pseudomonadati</taxon>
        <taxon>Pseudomonadota</taxon>
        <taxon>Gammaproteobacteria</taxon>
        <taxon>Alteromonadales</taxon>
        <taxon>Pseudoalteromonadaceae</taxon>
        <taxon>Pseudoalteromonas</taxon>
    </lineage>
</organism>
<dbReference type="GO" id="GO:0005524">
    <property type="term" value="F:ATP binding"/>
    <property type="evidence" value="ECO:0007669"/>
    <property type="project" value="UniProtKB-UniRule"/>
</dbReference>
<dbReference type="GeneID" id="99504000"/>
<evidence type="ECO:0000256" key="3">
    <source>
        <dbReference type="ARBA" id="ARBA00022679"/>
    </source>
</evidence>
<dbReference type="SUPFAM" id="SSF52540">
    <property type="entry name" value="P-loop containing nucleoside triphosphate hydrolases"/>
    <property type="match status" value="1"/>
</dbReference>
<evidence type="ECO:0000256" key="5">
    <source>
        <dbReference type="ARBA" id="ARBA00022741"/>
    </source>
</evidence>
<dbReference type="GO" id="GO:0005737">
    <property type="term" value="C:cytoplasm"/>
    <property type="evidence" value="ECO:0007669"/>
    <property type="project" value="UniProtKB-SubCell"/>
</dbReference>
<dbReference type="InterPro" id="IPR007807">
    <property type="entry name" value="TcmA/NAT10_helicase"/>
</dbReference>
<evidence type="ECO:0000313" key="12">
    <source>
        <dbReference type="Proteomes" id="UP000264605"/>
    </source>
</evidence>
<comment type="similarity">
    <text evidence="9">Belongs to the TmcA family.</text>
</comment>
<comment type="catalytic activity">
    <reaction evidence="9">
        <text>cytidine(34) in elongator tRNA(Met) + acetyl-CoA + ATP + H2O = N(4)-acetylcytidine(34) in elongator tRNA(Met) + ADP + phosphate + CoA + H(+)</text>
        <dbReference type="Rhea" id="RHEA:43788"/>
        <dbReference type="Rhea" id="RHEA-COMP:10693"/>
        <dbReference type="Rhea" id="RHEA-COMP:10694"/>
        <dbReference type="ChEBI" id="CHEBI:15377"/>
        <dbReference type="ChEBI" id="CHEBI:15378"/>
        <dbReference type="ChEBI" id="CHEBI:30616"/>
        <dbReference type="ChEBI" id="CHEBI:43474"/>
        <dbReference type="ChEBI" id="CHEBI:57287"/>
        <dbReference type="ChEBI" id="CHEBI:57288"/>
        <dbReference type="ChEBI" id="CHEBI:74900"/>
        <dbReference type="ChEBI" id="CHEBI:82748"/>
        <dbReference type="ChEBI" id="CHEBI:456216"/>
        <dbReference type="EC" id="2.3.1.193"/>
    </reaction>
</comment>
<dbReference type="GO" id="GO:1990883">
    <property type="term" value="F:18S rRNA cytidine N-acetyltransferase activity"/>
    <property type="evidence" value="ECO:0007669"/>
    <property type="project" value="TreeGrafter"/>
</dbReference>
<dbReference type="PANTHER" id="PTHR10925:SF5">
    <property type="entry name" value="RNA CYTIDINE ACETYLTRANSFERASE"/>
    <property type="match status" value="1"/>
</dbReference>
<dbReference type="InterPro" id="IPR027417">
    <property type="entry name" value="P-loop_NTPase"/>
</dbReference>
<evidence type="ECO:0000256" key="7">
    <source>
        <dbReference type="ARBA" id="ARBA00022884"/>
    </source>
</evidence>
<feature type="binding site" evidence="9">
    <location>
        <position position="172"/>
    </location>
    <ligand>
        <name>ATP</name>
        <dbReference type="ChEBI" id="CHEBI:30616"/>
    </ligand>
</feature>
<dbReference type="Gene3D" id="3.40.50.300">
    <property type="entry name" value="P-loop containing nucleotide triphosphate hydrolases"/>
    <property type="match status" value="1"/>
</dbReference>
<dbReference type="GO" id="GO:0051392">
    <property type="term" value="F:tRNA cytidine N4-acetyltransferase activity"/>
    <property type="evidence" value="ECO:0007669"/>
    <property type="project" value="UniProtKB-UniRule"/>
</dbReference>
<dbReference type="GO" id="GO:0051391">
    <property type="term" value="P:tRNA acetylation"/>
    <property type="evidence" value="ECO:0007669"/>
    <property type="project" value="UniProtKB-UniRule"/>
</dbReference>
<keyword evidence="8 9" id="KW-0012">Acyltransferase</keyword>
<dbReference type="InterPro" id="IPR000182">
    <property type="entry name" value="GNAT_dom"/>
</dbReference>
<keyword evidence="4 9" id="KW-0819">tRNA processing</keyword>
<dbReference type="InterPro" id="IPR016181">
    <property type="entry name" value="Acyl_CoA_acyltransferase"/>
</dbReference>
<dbReference type="Proteomes" id="UP000264605">
    <property type="component" value="Chromosome"/>
</dbReference>